<proteinExistence type="predicted"/>
<evidence type="ECO:0000313" key="1">
    <source>
        <dbReference type="EMBL" id="USV99289.1"/>
    </source>
</evidence>
<dbReference type="AlphaFoldDB" id="A0ABD7TCF8"/>
<accession>A0ABD7TCF8</accession>
<sequence length="73" mass="8279">MPNYEILNFEAESLLISDVGVSKIHSQSLIRALRQLKLSKLMKKVELDEVLAENGLNHNDAFAFLERAIPLRS</sequence>
<evidence type="ECO:0000313" key="2">
    <source>
        <dbReference type="Proteomes" id="UP001056907"/>
    </source>
</evidence>
<reference evidence="1" key="2">
    <citation type="submission" date="2024-04" db="EMBL/GenBank/DDBJ databases">
        <authorList>
            <person name="Diaz M."/>
            <person name="Bach T."/>
            <person name="Gonzalez Anta G."/>
            <person name="Agaras B."/>
            <person name="Wibberg D."/>
            <person name="Noguera F."/>
            <person name="Canciani W."/>
            <person name="Ybarra T."/>
            <person name="Nunez M.L."/>
            <person name="Valverde C."/>
        </authorList>
    </citation>
    <scope>NUCLEOTIDE SEQUENCE</scope>
    <source>
        <strain evidence="1">1008</strain>
    </source>
</reference>
<reference evidence="1" key="1">
    <citation type="journal article" date="2022" name="Front. Plant Sci.">
        <title>Agronomic efficiency and genome mining analysis of the wheat-biostimulant rhizospheric bacterium Pseudomonas pergaminensis sp. nov. strain 1008T.</title>
        <authorList>
            <person name="Diaz M."/>
            <person name="Bach T."/>
            <person name="Gonzalez Anta G."/>
            <person name="Agaras B."/>
            <person name="Wibberg D."/>
            <person name="Noguera F."/>
            <person name="Canciani W."/>
            <person name="Valverde C."/>
        </authorList>
    </citation>
    <scope>NUCLEOTIDE SEQUENCE</scope>
    <source>
        <strain evidence="1">1008</strain>
    </source>
</reference>
<dbReference type="EMBL" id="CP078013">
    <property type="protein sequence ID" value="USV99289.1"/>
    <property type="molecule type" value="Genomic_DNA"/>
</dbReference>
<dbReference type="Proteomes" id="UP001056907">
    <property type="component" value="Chromosome"/>
</dbReference>
<gene>
    <name evidence="1" type="ORF">KUA23_19825</name>
</gene>
<organism evidence="1 2">
    <name type="scientific">Pseudomonas pergaminensis</name>
    <dbReference type="NCBI Taxonomy" id="2853159"/>
    <lineage>
        <taxon>Bacteria</taxon>
        <taxon>Pseudomonadati</taxon>
        <taxon>Pseudomonadota</taxon>
        <taxon>Gammaproteobacteria</taxon>
        <taxon>Pseudomonadales</taxon>
        <taxon>Pseudomonadaceae</taxon>
        <taxon>Pseudomonas</taxon>
    </lineage>
</organism>
<dbReference type="KEGG" id="ppeg:KUA23_19825"/>
<dbReference type="RefSeq" id="WP_252992708.1">
    <property type="nucleotide sequence ID" value="NZ_CP078013.2"/>
</dbReference>
<name>A0ABD7TCF8_9PSED</name>
<protein>
    <submittedName>
        <fullName evidence="1">Uncharacterized protein</fullName>
    </submittedName>
</protein>